<dbReference type="Proteomes" id="UP000290288">
    <property type="component" value="Unassembled WGS sequence"/>
</dbReference>
<feature type="region of interest" description="Disordered" evidence="1">
    <location>
        <begin position="90"/>
        <end position="112"/>
    </location>
</feature>
<evidence type="ECO:0000313" key="2">
    <source>
        <dbReference type="EMBL" id="RXW15017.1"/>
    </source>
</evidence>
<evidence type="ECO:0000313" key="3">
    <source>
        <dbReference type="Proteomes" id="UP000290288"/>
    </source>
</evidence>
<sequence>MPQTTTLAPQPQIEERRKEFTTPPPLEAYKHWDQAMKIFLEEAGLLETLKAFESNMLILSSDWEEEKLPSALQKLVKRLSGVSEYANPKHEEAPQQMAVDEDPSPPPIPLDERKSTYMKLANGSLPGTSTSTNKSIAQFLAQNRAKNNASNRSEFLYSLSERRRQIQENNETNATTIDPDQIGSCARTDAKPINRDEQMRYDIAKNNDGPLSRTMKVASNVQSAKGEDTPSTVAPEKIVVSTEELVRRSQDEESVTSARYPALDDRLRNIEAHLAVRYVASTSPRNTHHRPAKPSFQGRSQTTESQGSNPVGSLNQAGRKHNVNVLSNNELEIGNADTGDVEEECKIKFTSSGDGKVAGAAGFERPWAG</sequence>
<dbReference type="EMBL" id="SDEE01000611">
    <property type="protein sequence ID" value="RXW15017.1"/>
    <property type="molecule type" value="Genomic_DNA"/>
</dbReference>
<comment type="caution">
    <text evidence="2">The sequence shown here is derived from an EMBL/GenBank/DDBJ whole genome shotgun (WGS) entry which is preliminary data.</text>
</comment>
<reference evidence="2 3" key="1">
    <citation type="submission" date="2019-01" db="EMBL/GenBank/DDBJ databases">
        <title>Draft genome sequence of Psathyrella aberdarensis IHI B618.</title>
        <authorList>
            <person name="Buettner E."/>
            <person name="Kellner H."/>
        </authorList>
    </citation>
    <scope>NUCLEOTIDE SEQUENCE [LARGE SCALE GENOMIC DNA]</scope>
    <source>
        <strain evidence="2 3">IHI B618</strain>
    </source>
</reference>
<proteinExistence type="predicted"/>
<feature type="region of interest" description="Disordered" evidence="1">
    <location>
        <begin position="1"/>
        <end position="24"/>
    </location>
</feature>
<dbReference type="OrthoDB" id="5531344at2759"/>
<dbReference type="AlphaFoldDB" id="A0A4Q2D6D1"/>
<feature type="compositionally biased region" description="Polar residues" evidence="1">
    <location>
        <begin position="297"/>
        <end position="316"/>
    </location>
</feature>
<feature type="region of interest" description="Disordered" evidence="1">
    <location>
        <begin position="169"/>
        <end position="189"/>
    </location>
</feature>
<protein>
    <submittedName>
        <fullName evidence="2">Uncharacterized protein</fullName>
    </submittedName>
</protein>
<dbReference type="STRING" id="2316362.A0A4Q2D6D1"/>
<evidence type="ECO:0000256" key="1">
    <source>
        <dbReference type="SAM" id="MobiDB-lite"/>
    </source>
</evidence>
<name>A0A4Q2D6D1_9AGAR</name>
<organism evidence="2 3">
    <name type="scientific">Candolleomyces aberdarensis</name>
    <dbReference type="NCBI Taxonomy" id="2316362"/>
    <lineage>
        <taxon>Eukaryota</taxon>
        <taxon>Fungi</taxon>
        <taxon>Dikarya</taxon>
        <taxon>Basidiomycota</taxon>
        <taxon>Agaricomycotina</taxon>
        <taxon>Agaricomycetes</taxon>
        <taxon>Agaricomycetidae</taxon>
        <taxon>Agaricales</taxon>
        <taxon>Agaricineae</taxon>
        <taxon>Psathyrellaceae</taxon>
        <taxon>Candolleomyces</taxon>
    </lineage>
</organism>
<accession>A0A4Q2D6D1</accession>
<keyword evidence="3" id="KW-1185">Reference proteome</keyword>
<gene>
    <name evidence="2" type="ORF">EST38_g10840</name>
</gene>
<feature type="region of interest" description="Disordered" evidence="1">
    <location>
        <begin position="281"/>
        <end position="325"/>
    </location>
</feature>
<feature type="compositionally biased region" description="Polar residues" evidence="1">
    <location>
        <begin position="169"/>
        <end position="178"/>
    </location>
</feature>